<protein>
    <recommendedName>
        <fullName evidence="2">ATP-grasp domain-containing protein</fullName>
    </recommendedName>
</protein>
<proteinExistence type="predicted"/>
<reference evidence="3 4" key="1">
    <citation type="submission" date="2012-01" db="EMBL/GenBank/DDBJ databases">
        <title>The Genome Sequence of Scardovia inopinata F0304.</title>
        <authorList>
            <consortium name="The Broad Institute Genome Sequencing Platform"/>
            <person name="Earl A."/>
            <person name="Ward D."/>
            <person name="Feldgarden M."/>
            <person name="Gevers D."/>
            <person name="Izard J."/>
            <person name="Baranova O.V."/>
            <person name="Blanton J.M."/>
            <person name="Tanner A.C."/>
            <person name="Dewhirst F.E."/>
            <person name="Young S.K."/>
            <person name="Zeng Q."/>
            <person name="Gargeya S."/>
            <person name="Fitzgerald M."/>
            <person name="Haas B."/>
            <person name="Abouelleil A."/>
            <person name="Alvarado L."/>
            <person name="Arachchi H.M."/>
            <person name="Berlin A."/>
            <person name="Chapman S.B."/>
            <person name="Gearin G."/>
            <person name="Goldberg J."/>
            <person name="Griggs A."/>
            <person name="Gujja S."/>
            <person name="Hansen M."/>
            <person name="Heiman D."/>
            <person name="Howarth C."/>
            <person name="Larimer J."/>
            <person name="Lui A."/>
            <person name="MacDonald P.J."/>
            <person name="McCowen C."/>
            <person name="Montmayeur A."/>
            <person name="Murphy C."/>
            <person name="Neiman D."/>
            <person name="Pearson M."/>
            <person name="Priest M."/>
            <person name="Roberts A."/>
            <person name="Saif S."/>
            <person name="Shea T."/>
            <person name="Sisk P."/>
            <person name="Stolte C."/>
            <person name="Sykes S."/>
            <person name="Wortman J."/>
            <person name="Nusbaum C."/>
            <person name="Birren B."/>
        </authorList>
    </citation>
    <scope>NUCLEOTIDE SEQUENCE [LARGE SCALE GENOMIC DNA]</scope>
    <source>
        <strain evidence="3 4">F0304</strain>
    </source>
</reference>
<dbReference type="PROSITE" id="PS00867">
    <property type="entry name" value="CPSASE_2"/>
    <property type="match status" value="1"/>
</dbReference>
<name>W5IK56_SCAIO</name>
<dbReference type="GO" id="GO:0046872">
    <property type="term" value="F:metal ion binding"/>
    <property type="evidence" value="ECO:0007669"/>
    <property type="project" value="InterPro"/>
</dbReference>
<dbReference type="eggNOG" id="COG3919">
    <property type="taxonomic scope" value="Bacteria"/>
</dbReference>
<dbReference type="SUPFAM" id="SSF56059">
    <property type="entry name" value="Glutathione synthetase ATP-binding domain-like"/>
    <property type="match status" value="1"/>
</dbReference>
<evidence type="ECO:0000313" key="4">
    <source>
        <dbReference type="Proteomes" id="UP000005777"/>
    </source>
</evidence>
<dbReference type="Proteomes" id="UP000005777">
    <property type="component" value="Unassembled WGS sequence"/>
</dbReference>
<dbReference type="EMBL" id="ADCX01000004">
    <property type="protein sequence ID" value="EFG27319.2"/>
    <property type="molecule type" value="Genomic_DNA"/>
</dbReference>
<dbReference type="AlphaFoldDB" id="W5IK56"/>
<dbReference type="Gene3D" id="3.30.470.20">
    <property type="entry name" value="ATP-grasp fold, B domain"/>
    <property type="match status" value="1"/>
</dbReference>
<dbReference type="InterPro" id="IPR011761">
    <property type="entry name" value="ATP-grasp"/>
</dbReference>
<evidence type="ECO:0000259" key="2">
    <source>
        <dbReference type="PROSITE" id="PS50975"/>
    </source>
</evidence>
<dbReference type="PROSITE" id="PS50975">
    <property type="entry name" value="ATP_GRASP"/>
    <property type="match status" value="1"/>
</dbReference>
<keyword evidence="1" id="KW-0547">Nucleotide-binding</keyword>
<dbReference type="GO" id="GO:0005524">
    <property type="term" value="F:ATP binding"/>
    <property type="evidence" value="ECO:0007669"/>
    <property type="project" value="UniProtKB-UniRule"/>
</dbReference>
<organism evidence="3 4">
    <name type="scientific">Scardovia inopinata F0304</name>
    <dbReference type="NCBI Taxonomy" id="641146"/>
    <lineage>
        <taxon>Bacteria</taxon>
        <taxon>Bacillati</taxon>
        <taxon>Actinomycetota</taxon>
        <taxon>Actinomycetes</taxon>
        <taxon>Bifidobacteriales</taxon>
        <taxon>Bifidobacteriaceae</taxon>
        <taxon>Scardovia</taxon>
    </lineage>
</organism>
<keyword evidence="1" id="KW-0067">ATP-binding</keyword>
<evidence type="ECO:0000313" key="3">
    <source>
        <dbReference type="EMBL" id="EFG27319.2"/>
    </source>
</evidence>
<feature type="domain" description="ATP-grasp" evidence="2">
    <location>
        <begin position="125"/>
        <end position="330"/>
    </location>
</feature>
<dbReference type="RefSeq" id="WP_040590664.1">
    <property type="nucleotide sequence ID" value="NZ_GG770225.1"/>
</dbReference>
<dbReference type="Pfam" id="PF02786">
    <property type="entry name" value="CPSase_L_D2"/>
    <property type="match status" value="1"/>
</dbReference>
<dbReference type="InterPro" id="IPR005479">
    <property type="entry name" value="CPAse_ATP-bd"/>
</dbReference>
<evidence type="ECO:0000256" key="1">
    <source>
        <dbReference type="PROSITE-ProRule" id="PRU00409"/>
    </source>
</evidence>
<accession>W5IK56</accession>
<dbReference type="HOGENOM" id="CLU_054906_0_0_11"/>
<comment type="caution">
    <text evidence="3">The sequence shown here is derived from an EMBL/GenBank/DDBJ whole genome shotgun (WGS) entry which is preliminary data.</text>
</comment>
<sequence>MINFLPVILGGDVGAYALAREFNDAYGVKPILVTAYNPLPIRDTAIARRHYCPGAAEEKPLVNDLASLGQQLKQEDPSRILILMANTEWRIQVLARNRQKLETWYQIPIPSLETIEKLNDKESFENLAHQVGIDTPLSFYQDFSASDQPDWKPQPLPQELAFPLVAKPAQSAEYEQLMFEGRKKVYRISSQEELEHLWSTLRKAGFRGKFIAQQLIEGDDTQMYSITAYVNKKGSVSFMASARVLLEEHHPATLGNPCAMITTPISHILQPAKRLLESVDYHGFANFDVKQDPHSGRFYFLEVNPRIGRNSFYCLGAGINPMKEMTDDLLQVSQEADQGQSPIQSSDGQTRVASGEILYCLIPHRLLKKYIQDPALLNQVNSLIRSHRTVDPLINPKDRSFKRRLYHWESGISHYRKFHAYYPKPTATGF</sequence>
<keyword evidence="4" id="KW-1185">Reference proteome</keyword>
<gene>
    <name evidence="3" type="ORF">HMPREF9020_00961</name>
</gene>